<evidence type="ECO:0000256" key="1">
    <source>
        <dbReference type="SAM" id="MobiDB-lite"/>
    </source>
</evidence>
<evidence type="ECO:0000256" key="2">
    <source>
        <dbReference type="SAM" id="SignalP"/>
    </source>
</evidence>
<accession>A0ABU4D8F2</accession>
<feature type="signal peptide" evidence="2">
    <location>
        <begin position="1"/>
        <end position="28"/>
    </location>
</feature>
<keyword evidence="2" id="KW-0732">Signal</keyword>
<reference evidence="3 4" key="1">
    <citation type="submission" date="2023-10" db="EMBL/GenBank/DDBJ databases">
        <title>Development of a sustainable strategy for remediation of hydrocarbon-contaminated territories based on the waste exchange concept.</title>
        <authorList>
            <person name="Krivoruchko A."/>
        </authorList>
    </citation>
    <scope>NUCLEOTIDE SEQUENCE [LARGE SCALE GENOMIC DNA]</scope>
    <source>
        <strain evidence="3 4">IEGM 1266</strain>
    </source>
</reference>
<evidence type="ECO:0000313" key="3">
    <source>
        <dbReference type="EMBL" id="MDV6306009.1"/>
    </source>
</evidence>
<sequence>MVRIIPAARVIAALMFATALAGAATATAQPCQIVLPDGQLAPCAPGVVSTAPSDPGANNVPAPEAAQFAHTPLEHGPDLPAPEEEEPADDGGEELPPEE</sequence>
<gene>
    <name evidence="3" type="ORF">R3P94_01375</name>
</gene>
<feature type="region of interest" description="Disordered" evidence="1">
    <location>
        <begin position="46"/>
        <end position="99"/>
    </location>
</feature>
<dbReference type="GeneID" id="77173147"/>
<evidence type="ECO:0000313" key="4">
    <source>
        <dbReference type="Proteomes" id="UP001185779"/>
    </source>
</evidence>
<dbReference type="RefSeq" id="WP_198362506.1">
    <property type="nucleotide sequence ID" value="NZ_CP091855.1"/>
</dbReference>
<protein>
    <recommendedName>
        <fullName evidence="5">Intersectin-EH binding protein Ibp1</fullName>
    </recommendedName>
</protein>
<comment type="caution">
    <text evidence="3">The sequence shown here is derived from an EMBL/GenBank/DDBJ whole genome shotgun (WGS) entry which is preliminary data.</text>
</comment>
<proteinExistence type="predicted"/>
<name>A0ABU4D8F2_9ACTN</name>
<evidence type="ECO:0008006" key="5">
    <source>
        <dbReference type="Google" id="ProtNLM"/>
    </source>
</evidence>
<feature type="chain" id="PRO_5047219587" description="Intersectin-EH binding protein Ibp1" evidence="2">
    <location>
        <begin position="29"/>
        <end position="99"/>
    </location>
</feature>
<organism evidence="3 4">
    <name type="scientific">Gordonia amicalis</name>
    <dbReference type="NCBI Taxonomy" id="89053"/>
    <lineage>
        <taxon>Bacteria</taxon>
        <taxon>Bacillati</taxon>
        <taxon>Actinomycetota</taxon>
        <taxon>Actinomycetes</taxon>
        <taxon>Mycobacteriales</taxon>
        <taxon>Gordoniaceae</taxon>
        <taxon>Gordonia</taxon>
    </lineage>
</organism>
<dbReference type="EMBL" id="JAWLKI010000001">
    <property type="protein sequence ID" value="MDV6306009.1"/>
    <property type="molecule type" value="Genomic_DNA"/>
</dbReference>
<dbReference type="Proteomes" id="UP001185779">
    <property type="component" value="Unassembled WGS sequence"/>
</dbReference>
<feature type="compositionally biased region" description="Acidic residues" evidence="1">
    <location>
        <begin position="81"/>
        <end position="99"/>
    </location>
</feature>
<keyword evidence="4" id="KW-1185">Reference proteome</keyword>